<name>A0A0S2KJC2_9BACT</name>
<dbReference type="InterPro" id="IPR032701">
    <property type="entry name" value="Prok-E2_B_dom"/>
</dbReference>
<proteinExistence type="predicted"/>
<dbReference type="GO" id="GO:0008641">
    <property type="term" value="F:ubiquitin-like modifier activating enzyme activity"/>
    <property type="evidence" value="ECO:0007669"/>
    <property type="project" value="InterPro"/>
</dbReference>
<evidence type="ECO:0000313" key="4">
    <source>
        <dbReference type="Proteomes" id="UP000056252"/>
    </source>
</evidence>
<dbReference type="OrthoDB" id="9804286at2"/>
<feature type="domain" description="THIF-type NAD/FAD binding fold" evidence="1">
    <location>
        <begin position="327"/>
        <end position="471"/>
    </location>
</feature>
<dbReference type="EMBL" id="CP013195">
    <property type="protein sequence ID" value="ALO48380.1"/>
    <property type="molecule type" value="Genomic_DNA"/>
</dbReference>
<dbReference type="STRING" id="76123.AS203_04205"/>
<evidence type="ECO:0000259" key="2">
    <source>
        <dbReference type="Pfam" id="PF14461"/>
    </source>
</evidence>
<dbReference type="Gene3D" id="3.40.50.720">
    <property type="entry name" value="NAD(P)-binding Rossmann-like Domain"/>
    <property type="match status" value="1"/>
</dbReference>
<organism evidence="3 4">
    <name type="scientific">Hoylesella enoeca</name>
    <dbReference type="NCBI Taxonomy" id="76123"/>
    <lineage>
        <taxon>Bacteria</taxon>
        <taxon>Pseudomonadati</taxon>
        <taxon>Bacteroidota</taxon>
        <taxon>Bacteroidia</taxon>
        <taxon>Bacteroidales</taxon>
        <taxon>Prevotellaceae</taxon>
        <taxon>Hoylesella</taxon>
    </lineage>
</organism>
<evidence type="ECO:0000259" key="1">
    <source>
        <dbReference type="Pfam" id="PF00899"/>
    </source>
</evidence>
<feature type="domain" description="Prokaryotic E2 family B" evidence="2">
    <location>
        <begin position="48"/>
        <end position="144"/>
    </location>
</feature>
<dbReference type="Pfam" id="PF00899">
    <property type="entry name" value="ThiF"/>
    <property type="match status" value="1"/>
</dbReference>
<dbReference type="Pfam" id="PF14461">
    <property type="entry name" value="Prok-E2_B"/>
    <property type="match status" value="1"/>
</dbReference>
<dbReference type="InterPro" id="IPR035985">
    <property type="entry name" value="Ubiquitin-activating_enz"/>
</dbReference>
<sequence>MPDVEAALNACFLVISKEYDIEKVNSIPQLEHLPKTHIWKIQIPALVSGKAEDIETYILFPEAFPYSMPCVIIPDDRFRYLPHISVKTHKLCLYEDGEVYDTENIEGLIRDNIDRTRRWIENYYGRDNSDEYSKEIRSYWNEQYDGENNVDDHWILLGDIPTETCKMTGVAYTNKYLNNGSPYVMNVIASDENDKTLAIIKLHHKTIDIPVLYIASLKTPNVPPFCMTGQEVIDRISDNEDQKMFKKHLNHFKNINVLFPIGLNYAVGGICIRGLKVSRNGYREGALASFKVLTSFENKNKKLDRLHLSVYSNQRIAERTAGAMMMERRFLVVGLGSIGSNLCYYLNGYNNVVFDLIDWDSLTIDNIGRHLLGFEYINQQKSYAVAHYLQQYRPDRKVYASQKQLQQQKKEEIDKASAIFVCTGDVMSEKWLLSQMIEGSVNKPAFILWLEPYGISGIMIYVNPKNKESIKRLKEKANGCFMDFCLIKREEYEYGEKLTKHDAGCNGSYSLYSANDVTLFLSSMFPIIDQLLEKPSESRCYQWVGNTNIATEKGISLVSSSGLSKNTLQELPM</sequence>
<keyword evidence="4" id="KW-1185">Reference proteome</keyword>
<dbReference type="InterPro" id="IPR000594">
    <property type="entry name" value="ThiF_NAD_FAD-bd"/>
</dbReference>
<gene>
    <name evidence="3" type="ORF">AS203_04205</name>
</gene>
<accession>A0A0S2KJC2</accession>
<dbReference type="Proteomes" id="UP000056252">
    <property type="component" value="Chromosome"/>
</dbReference>
<evidence type="ECO:0000313" key="3">
    <source>
        <dbReference type="EMBL" id="ALO48380.1"/>
    </source>
</evidence>
<dbReference type="AlphaFoldDB" id="A0A0S2KJC2"/>
<dbReference type="SUPFAM" id="SSF69572">
    <property type="entry name" value="Activating enzymes of the ubiquitin-like proteins"/>
    <property type="match status" value="1"/>
</dbReference>
<dbReference type="RefSeq" id="WP_025065822.1">
    <property type="nucleotide sequence ID" value="NZ_CP013195.1"/>
</dbReference>
<reference evidence="4" key="1">
    <citation type="submission" date="2015-11" db="EMBL/GenBank/DDBJ databases">
        <authorList>
            <person name="Holder M.E."/>
            <person name="Ajami N.J."/>
            <person name="Petrosino J.F."/>
        </authorList>
    </citation>
    <scope>NUCLEOTIDE SEQUENCE [LARGE SCALE GENOMIC DNA]</scope>
    <source>
        <strain evidence="4">F0113</strain>
    </source>
</reference>
<dbReference type="KEGG" id="peo:AS203_04205"/>
<protein>
    <submittedName>
        <fullName evidence="3">Thiamine biosynthesis protein ThiF</fullName>
    </submittedName>
</protein>